<keyword evidence="2" id="KW-1185">Reference proteome</keyword>
<dbReference type="STRING" id="288992.SAMN04488522_10316"/>
<protein>
    <submittedName>
        <fullName evidence="1">Uncharacterized protein</fullName>
    </submittedName>
</protein>
<evidence type="ECO:0000313" key="2">
    <source>
        <dbReference type="Proteomes" id="UP000184287"/>
    </source>
</evidence>
<name>A0A1M5D015_9SPHI</name>
<sequence length="59" mass="7301">MFKNVTLHPDRRVGNFHTYQHRKSQDYSGLLERVYYQFHLYNFRLFKALCLKTPPYAQY</sequence>
<reference evidence="2" key="1">
    <citation type="submission" date="2016-11" db="EMBL/GenBank/DDBJ databases">
        <authorList>
            <person name="Varghese N."/>
            <person name="Submissions S."/>
        </authorList>
    </citation>
    <scope>NUCLEOTIDE SEQUENCE [LARGE SCALE GENOMIC DNA]</scope>
    <source>
        <strain evidence="2">DSM 16990</strain>
    </source>
</reference>
<dbReference type="Proteomes" id="UP000184287">
    <property type="component" value="Unassembled WGS sequence"/>
</dbReference>
<organism evidence="1 2">
    <name type="scientific">Pedobacter caeni</name>
    <dbReference type="NCBI Taxonomy" id="288992"/>
    <lineage>
        <taxon>Bacteria</taxon>
        <taxon>Pseudomonadati</taxon>
        <taxon>Bacteroidota</taxon>
        <taxon>Sphingobacteriia</taxon>
        <taxon>Sphingobacteriales</taxon>
        <taxon>Sphingobacteriaceae</taxon>
        <taxon>Pedobacter</taxon>
    </lineage>
</organism>
<gene>
    <name evidence="1" type="ORF">SAMN04488522_10316</name>
</gene>
<accession>A0A1M5D015</accession>
<dbReference type="EMBL" id="FQUQ01000003">
    <property type="protein sequence ID" value="SHF60254.1"/>
    <property type="molecule type" value="Genomic_DNA"/>
</dbReference>
<dbReference type="AlphaFoldDB" id="A0A1M5D015"/>
<evidence type="ECO:0000313" key="1">
    <source>
        <dbReference type="EMBL" id="SHF60254.1"/>
    </source>
</evidence>
<proteinExistence type="predicted"/>